<name>A0ABP0KBD8_9DINO</name>
<feature type="non-terminal residue" evidence="1">
    <location>
        <position position="257"/>
    </location>
</feature>
<reference evidence="1 2" key="1">
    <citation type="submission" date="2024-02" db="EMBL/GenBank/DDBJ databases">
        <authorList>
            <person name="Chen Y."/>
            <person name="Shah S."/>
            <person name="Dougan E. K."/>
            <person name="Thang M."/>
            <person name="Chan C."/>
        </authorList>
    </citation>
    <scope>NUCLEOTIDE SEQUENCE [LARGE SCALE GENOMIC DNA]</scope>
</reference>
<keyword evidence="2" id="KW-1185">Reference proteome</keyword>
<evidence type="ECO:0000313" key="2">
    <source>
        <dbReference type="Proteomes" id="UP001642484"/>
    </source>
</evidence>
<evidence type="ECO:0000313" key="1">
    <source>
        <dbReference type="EMBL" id="CAK9023437.1"/>
    </source>
</evidence>
<dbReference type="Proteomes" id="UP001642484">
    <property type="component" value="Unassembled WGS sequence"/>
</dbReference>
<feature type="non-terminal residue" evidence="1">
    <location>
        <position position="1"/>
    </location>
</feature>
<gene>
    <name evidence="1" type="ORF">CCMP2556_LOCUS15225</name>
</gene>
<proteinExistence type="predicted"/>
<protein>
    <submittedName>
        <fullName evidence="1">Uncharacterized protein</fullName>
    </submittedName>
</protein>
<accession>A0ABP0KBD8</accession>
<organism evidence="1 2">
    <name type="scientific">Durusdinium trenchii</name>
    <dbReference type="NCBI Taxonomy" id="1381693"/>
    <lineage>
        <taxon>Eukaryota</taxon>
        <taxon>Sar</taxon>
        <taxon>Alveolata</taxon>
        <taxon>Dinophyceae</taxon>
        <taxon>Suessiales</taxon>
        <taxon>Symbiodiniaceae</taxon>
        <taxon>Durusdinium</taxon>
    </lineage>
</organism>
<dbReference type="EMBL" id="CAXAMN010007936">
    <property type="protein sequence ID" value="CAK9023437.1"/>
    <property type="molecule type" value="Genomic_DNA"/>
</dbReference>
<sequence>HTVSVSPEYRSFSFRLGFHAYSHQLPTSFFGLSAAPTASASCRATTSVATLKPLRPSLQHRRFRQHPEHLRLRRPQKSLHSIASAPSLPATAAPKQAPPAAAPAPFFVKRRRSGAANSAPAQVTQPALQTSVLKYSADGSLTHTDFEPDLPCFAILRRMTNKPSLTYKIRGSIIAFIEAGARANPGGDVPQRLSDLVAFSHVALELSIHGAPPYASTHLTIMAAGTDEAFVLLLEGNTFPLKAQTNHCWPCDALSQN</sequence>
<comment type="caution">
    <text evidence="1">The sequence shown here is derived from an EMBL/GenBank/DDBJ whole genome shotgun (WGS) entry which is preliminary data.</text>
</comment>